<dbReference type="STRING" id="295108.HT99x_02353"/>
<dbReference type="PANTHER" id="PTHR40255:SF1">
    <property type="entry name" value="PROTOPORPHYRINOGEN IX OXIDASE"/>
    <property type="match status" value="1"/>
</dbReference>
<dbReference type="EMBL" id="LKAJ01000010">
    <property type="protein sequence ID" value="KRG20621.1"/>
    <property type="molecule type" value="Genomic_DNA"/>
</dbReference>
<evidence type="ECO:0000256" key="2">
    <source>
        <dbReference type="ARBA" id="ARBA00005073"/>
    </source>
</evidence>
<feature type="transmembrane region" description="Helical" evidence="14">
    <location>
        <begin position="117"/>
        <end position="140"/>
    </location>
</feature>
<comment type="pathway">
    <text evidence="2 14 15">Porphyrin-containing compound metabolism; protoporphyrin-IX biosynthesis; protoporphyrin-IX from protoporphyrinogen-IX: step 1/1.</text>
</comment>
<evidence type="ECO:0000256" key="11">
    <source>
        <dbReference type="ARBA" id="ARBA00023004"/>
    </source>
</evidence>
<evidence type="ECO:0000256" key="7">
    <source>
        <dbReference type="ARBA" id="ARBA00022692"/>
    </source>
</evidence>
<dbReference type="AlphaFoldDB" id="A0A0Q9YIX6"/>
<dbReference type="RefSeq" id="WP_075066967.1">
    <property type="nucleotide sequence ID" value="NZ_LKAJ02000001.1"/>
</dbReference>
<comment type="function">
    <text evidence="14 15">Catalyzes the oxidation of protoporphyrinogen IX to protoporphyrin IX.</text>
</comment>
<dbReference type="Proteomes" id="UP000051497">
    <property type="component" value="Unassembled WGS sequence"/>
</dbReference>
<dbReference type="Pfam" id="PF03653">
    <property type="entry name" value="UPF0093"/>
    <property type="match status" value="1"/>
</dbReference>
<evidence type="ECO:0000313" key="17">
    <source>
        <dbReference type="EMBL" id="MCS5710230.1"/>
    </source>
</evidence>
<dbReference type="OrthoDB" id="9800824at2"/>
<dbReference type="HAMAP" id="MF_02239">
    <property type="entry name" value="HemJ"/>
    <property type="match status" value="1"/>
</dbReference>
<evidence type="ECO:0000313" key="16">
    <source>
        <dbReference type="EMBL" id="KRG20621.1"/>
    </source>
</evidence>
<dbReference type="GO" id="GO:0070818">
    <property type="term" value="F:protoporphyrinogen oxidase activity"/>
    <property type="evidence" value="ECO:0007669"/>
    <property type="project" value="UniProtKB-UniRule"/>
</dbReference>
<keyword evidence="7 14" id="KW-0812">Transmembrane</keyword>
<feature type="transmembrane region" description="Helical" evidence="14">
    <location>
        <begin position="82"/>
        <end position="105"/>
    </location>
</feature>
<comment type="similarity">
    <text evidence="3 14 15">Belongs to the HemJ family.</text>
</comment>
<reference evidence="17" key="3">
    <citation type="submission" date="2021-06" db="EMBL/GenBank/DDBJ databases">
        <title>Genomic Description and Analysis of Intracellular Bacteria, Candidatus Berkiella cookevillensis and Candidatus Berkiella aquae.</title>
        <authorList>
            <person name="Kidane D.T."/>
            <person name="Mehari Y.T."/>
            <person name="Rice F.C."/>
            <person name="Arivett B.A."/>
            <person name="Farone A.L."/>
            <person name="Berk S.G."/>
            <person name="Farone M.B."/>
        </authorList>
    </citation>
    <scope>NUCLEOTIDE SEQUENCE</scope>
    <source>
        <strain evidence="17">HT99</strain>
    </source>
</reference>
<dbReference type="GO" id="GO:0046872">
    <property type="term" value="F:metal ion binding"/>
    <property type="evidence" value="ECO:0007669"/>
    <property type="project" value="UniProtKB-UniRule"/>
</dbReference>
<feature type="transmembrane region" description="Helical" evidence="14">
    <location>
        <begin position="50"/>
        <end position="70"/>
    </location>
</feature>
<evidence type="ECO:0000256" key="10">
    <source>
        <dbReference type="ARBA" id="ARBA00023002"/>
    </source>
</evidence>
<keyword evidence="9 14" id="KW-1133">Transmembrane helix</keyword>
<evidence type="ECO:0000256" key="6">
    <source>
        <dbReference type="ARBA" id="ARBA00022617"/>
    </source>
</evidence>
<name>A0A0Q9YIX6_9GAMM</name>
<evidence type="ECO:0000256" key="5">
    <source>
        <dbReference type="ARBA" id="ARBA00022475"/>
    </source>
</evidence>
<dbReference type="UniPathway" id="UPA00251">
    <property type="reaction ID" value="UER00324"/>
</dbReference>
<comment type="catalytic activity">
    <reaction evidence="13 14 15">
        <text>protoporphyrinogen IX + 3 A = protoporphyrin IX + 3 AH2</text>
        <dbReference type="Rhea" id="RHEA:62000"/>
        <dbReference type="ChEBI" id="CHEBI:13193"/>
        <dbReference type="ChEBI" id="CHEBI:17499"/>
        <dbReference type="ChEBI" id="CHEBI:57306"/>
        <dbReference type="ChEBI" id="CHEBI:57307"/>
    </reaction>
</comment>
<keyword evidence="11 14" id="KW-0408">Iron</keyword>
<dbReference type="GO" id="GO:0005886">
    <property type="term" value="C:plasma membrane"/>
    <property type="evidence" value="ECO:0007669"/>
    <property type="project" value="UniProtKB-SubCell"/>
</dbReference>
<feature type="binding site" description="axial binding residue" evidence="14">
    <location>
        <position position="87"/>
    </location>
    <ligand>
        <name>heme</name>
        <dbReference type="ChEBI" id="CHEBI:30413"/>
    </ligand>
    <ligandPart>
        <name>Fe</name>
        <dbReference type="ChEBI" id="CHEBI:18248"/>
    </ligandPart>
</feature>
<dbReference type="PATRIC" id="fig|1590043.3.peg.2402"/>
<evidence type="ECO:0000256" key="8">
    <source>
        <dbReference type="ARBA" id="ARBA00022723"/>
    </source>
</evidence>
<feature type="binding site" description="axial binding residue" evidence="14">
    <location>
        <position position="8"/>
    </location>
    <ligand>
        <name>heme</name>
        <dbReference type="ChEBI" id="CHEBI:30413"/>
    </ligand>
    <ligandPart>
        <name>Fe</name>
        <dbReference type="ChEBI" id="CHEBI:18248"/>
    </ligandPart>
</feature>
<keyword evidence="8 14" id="KW-0479">Metal-binding</keyword>
<keyword evidence="10 14" id="KW-0560">Oxidoreductase</keyword>
<dbReference type="EC" id="1.3.99.-" evidence="14 15"/>
<evidence type="ECO:0000256" key="4">
    <source>
        <dbReference type="ARBA" id="ARBA00017504"/>
    </source>
</evidence>
<accession>A0A0Q9YIX6</accession>
<evidence type="ECO:0000256" key="15">
    <source>
        <dbReference type="PIRNR" id="PIRNR004638"/>
    </source>
</evidence>
<sequence>MLWVKAFHIIAMTAWFAGLFYLPRLFVYHADLPKIDQAGHDRFCTMERRLFWGIMTPNAIITLLLGVGLVHMMGYSFSAPPLWLSLKLSVVSLVIIYHLYCGILLKKFKQGANTRSALYYRIFNELSIVMFSAIVLFVVLKPH</sequence>
<keyword evidence="12 14" id="KW-0472">Membrane</keyword>
<evidence type="ECO:0000256" key="3">
    <source>
        <dbReference type="ARBA" id="ARBA00006501"/>
    </source>
</evidence>
<evidence type="ECO:0000256" key="14">
    <source>
        <dbReference type="HAMAP-Rule" id="MF_02239"/>
    </source>
</evidence>
<keyword evidence="5 14" id="KW-1003">Cell membrane</keyword>
<keyword evidence="18" id="KW-1185">Reference proteome</keyword>
<feature type="transmembrane region" description="Helical" evidence="14">
    <location>
        <begin position="6"/>
        <end position="29"/>
    </location>
</feature>
<dbReference type="PIRSF" id="PIRSF004638">
    <property type="entry name" value="UCP004638"/>
    <property type="match status" value="1"/>
</dbReference>
<evidence type="ECO:0000256" key="12">
    <source>
        <dbReference type="ARBA" id="ARBA00023136"/>
    </source>
</evidence>
<dbReference type="PANTHER" id="PTHR40255">
    <property type="entry name" value="UPF0093 MEMBRANE PROTEIN SLR1790"/>
    <property type="match status" value="1"/>
</dbReference>
<comment type="caution">
    <text evidence="16">The sequence shown here is derived from an EMBL/GenBank/DDBJ whole genome shotgun (WGS) entry which is preliminary data.</text>
</comment>
<evidence type="ECO:0000256" key="1">
    <source>
        <dbReference type="ARBA" id="ARBA00004651"/>
    </source>
</evidence>
<evidence type="ECO:0000256" key="9">
    <source>
        <dbReference type="ARBA" id="ARBA00022989"/>
    </source>
</evidence>
<organism evidence="16">
    <name type="scientific">Candidatus Berkiella aquae</name>
    <dbReference type="NCBI Taxonomy" id="295108"/>
    <lineage>
        <taxon>Bacteria</taxon>
        <taxon>Pseudomonadati</taxon>
        <taxon>Pseudomonadota</taxon>
        <taxon>Gammaproteobacteria</taxon>
        <taxon>Candidatus Berkiellales</taxon>
        <taxon>Candidatus Berkiellaceae</taxon>
        <taxon>Candidatus Berkiella</taxon>
    </lineage>
</organism>
<reference evidence="17" key="2">
    <citation type="journal article" date="2016" name="Genome Announc.">
        <title>Draft Genome Sequences of Two Novel Amoeba-Resistant Intranuclear Bacteria, 'Candidatus Berkiella cookevillensis' and 'Candidatus Berkiella aquae'.</title>
        <authorList>
            <person name="Mehari Y.T."/>
            <person name="Arivett B.A."/>
            <person name="Farone A.L."/>
            <person name="Gunderson J.H."/>
            <person name="Farone M.B."/>
        </authorList>
    </citation>
    <scope>NUCLEOTIDE SEQUENCE</scope>
    <source>
        <strain evidence="17">HT99</strain>
    </source>
</reference>
<comment type="cofactor">
    <cofactor evidence="14 15">
        <name>heme b</name>
        <dbReference type="ChEBI" id="CHEBI:60344"/>
    </cofactor>
    <text evidence="14 15">Binds 1 heme b (iron(II)-protoporphyrin IX) group per subunit.</text>
</comment>
<comment type="subunit">
    <text evidence="14">Homodimer.</text>
</comment>
<comment type="subcellular location">
    <subcellularLocation>
        <location evidence="1 14">Cell membrane</location>
        <topology evidence="1 14">Multi-pass membrane protein</topology>
    </subcellularLocation>
</comment>
<proteinExistence type="inferred from homology"/>
<reference evidence="16" key="1">
    <citation type="submission" date="2015-09" db="EMBL/GenBank/DDBJ databases">
        <title>Draft Genome Sequences of Two Novel Amoeba-resistant Intranuclear Bacteria, Candidatus Berkiella cookevillensis and Candidatus Berkiella aquae.</title>
        <authorList>
            <person name="Mehari Y.T."/>
            <person name="Arivett B.A."/>
            <person name="Farone A.L."/>
            <person name="Gunderson J.H."/>
            <person name="Farone M.B."/>
        </authorList>
    </citation>
    <scope>NUCLEOTIDE SEQUENCE [LARGE SCALE GENOMIC DNA]</scope>
    <source>
        <strain evidence="16">HT99</strain>
    </source>
</reference>
<dbReference type="InterPro" id="IPR005265">
    <property type="entry name" value="HemJ-like"/>
</dbReference>
<evidence type="ECO:0000313" key="18">
    <source>
        <dbReference type="Proteomes" id="UP000051497"/>
    </source>
</evidence>
<dbReference type="GO" id="GO:0006782">
    <property type="term" value="P:protoporphyrinogen IX biosynthetic process"/>
    <property type="evidence" value="ECO:0007669"/>
    <property type="project" value="UniProtKB-UniRule"/>
</dbReference>
<evidence type="ECO:0000256" key="13">
    <source>
        <dbReference type="ARBA" id="ARBA00048390"/>
    </source>
</evidence>
<dbReference type="EMBL" id="LKAJ02000001">
    <property type="protein sequence ID" value="MCS5710230.1"/>
    <property type="molecule type" value="Genomic_DNA"/>
</dbReference>
<gene>
    <name evidence="17" type="ORF">HT99x_002180</name>
    <name evidence="16" type="ORF">HT99x_02353</name>
</gene>
<keyword evidence="6 14" id="KW-0349">Heme</keyword>
<protein>
    <recommendedName>
        <fullName evidence="4 14">Protoporphyrinogen IX oxidase</fullName>
        <shortName evidence="14">PPO</shortName>
        <ecNumber evidence="14 15">1.3.99.-</ecNumber>
    </recommendedName>
</protein>